<dbReference type="InterPro" id="IPR051916">
    <property type="entry name" value="GPI-anchor_lipid_remodeler"/>
</dbReference>
<comment type="caution">
    <text evidence="2">The sequence shown here is derived from an EMBL/GenBank/DDBJ whole genome shotgun (WGS) entry which is preliminary data.</text>
</comment>
<evidence type="ECO:0000259" key="1">
    <source>
        <dbReference type="Pfam" id="PF03372"/>
    </source>
</evidence>
<organism evidence="2 3">
    <name type="scientific">Aneurinibacillus aneurinilyticus</name>
    <name type="common">Bacillus aneurinolyticus</name>
    <dbReference type="NCBI Taxonomy" id="1391"/>
    <lineage>
        <taxon>Bacteria</taxon>
        <taxon>Bacillati</taxon>
        <taxon>Bacillota</taxon>
        <taxon>Bacilli</taxon>
        <taxon>Bacillales</taxon>
        <taxon>Paenibacillaceae</taxon>
        <taxon>Aneurinibacillus group</taxon>
        <taxon>Aneurinibacillus</taxon>
    </lineage>
</organism>
<dbReference type="AlphaFoldDB" id="A0A848CS22"/>
<gene>
    <name evidence="2" type="ORF">HF838_06865</name>
</gene>
<dbReference type="SUPFAM" id="SSF56219">
    <property type="entry name" value="DNase I-like"/>
    <property type="match status" value="1"/>
</dbReference>
<dbReference type="PANTHER" id="PTHR14859:SF15">
    <property type="entry name" value="ENDONUCLEASE_EXONUCLEASE_PHOSPHATASE DOMAIN-CONTAINING PROTEIN"/>
    <property type="match status" value="1"/>
</dbReference>
<dbReference type="GO" id="GO:0004519">
    <property type="term" value="F:endonuclease activity"/>
    <property type="evidence" value="ECO:0007669"/>
    <property type="project" value="UniProtKB-KW"/>
</dbReference>
<keyword evidence="2" id="KW-0255">Endonuclease</keyword>
<keyword evidence="2" id="KW-0378">Hydrolase</keyword>
<reference evidence="2 3" key="1">
    <citation type="submission" date="2020-04" db="EMBL/GenBank/DDBJ databases">
        <authorList>
            <person name="Hitch T.C.A."/>
            <person name="Wylensek D."/>
            <person name="Clavel T."/>
        </authorList>
    </citation>
    <scope>NUCLEOTIDE SEQUENCE [LARGE SCALE GENOMIC DNA]</scope>
    <source>
        <strain evidence="2 3">WB01_D5_05</strain>
    </source>
</reference>
<sequence>MEFKVMTFNMHHGRGTDGKLSLERIANVIEESKADLIGLNEVDKHFSKRSDYIDQISWLAKHLKMEKAFGGGITLRSKDSKVCRQYGNAFLSRYPIVLEKNNLLAFGPRIIEGRSLLEIHVQLCEQLLKVYVTHLSLNPLLRKKQVNFIIEKIMNEPHPVIIMGDWNMRSGAREWKKMSECFTDVCEAAGKGAYYTFPSSRPRLQLDYIFVSRDIHTVSVEVIKKTSVASDHLPLKATLLLTR</sequence>
<dbReference type="Pfam" id="PF03372">
    <property type="entry name" value="Exo_endo_phos"/>
    <property type="match status" value="1"/>
</dbReference>
<evidence type="ECO:0000313" key="3">
    <source>
        <dbReference type="Proteomes" id="UP000561326"/>
    </source>
</evidence>
<dbReference type="EMBL" id="JABAGO010000008">
    <property type="protein sequence ID" value="NME97978.1"/>
    <property type="molecule type" value="Genomic_DNA"/>
</dbReference>
<dbReference type="PANTHER" id="PTHR14859">
    <property type="entry name" value="CALCOFLUOR WHITE HYPERSENSITIVE PROTEIN PRECURSOR"/>
    <property type="match status" value="1"/>
</dbReference>
<dbReference type="RefSeq" id="WP_168974871.1">
    <property type="nucleotide sequence ID" value="NZ_JABAGO010000008.1"/>
</dbReference>
<keyword evidence="2" id="KW-0540">Nuclease</keyword>
<proteinExistence type="predicted"/>
<dbReference type="Proteomes" id="UP000561326">
    <property type="component" value="Unassembled WGS sequence"/>
</dbReference>
<dbReference type="GO" id="GO:0016020">
    <property type="term" value="C:membrane"/>
    <property type="evidence" value="ECO:0007669"/>
    <property type="project" value="GOC"/>
</dbReference>
<dbReference type="Gene3D" id="3.60.10.10">
    <property type="entry name" value="Endonuclease/exonuclease/phosphatase"/>
    <property type="match status" value="1"/>
</dbReference>
<dbReference type="InterPro" id="IPR036691">
    <property type="entry name" value="Endo/exonu/phosph_ase_sf"/>
</dbReference>
<accession>A0A848CS22</accession>
<dbReference type="InterPro" id="IPR005135">
    <property type="entry name" value="Endo/exonuclease/phosphatase"/>
</dbReference>
<feature type="domain" description="Endonuclease/exonuclease/phosphatase" evidence="1">
    <location>
        <begin position="6"/>
        <end position="232"/>
    </location>
</feature>
<evidence type="ECO:0000313" key="2">
    <source>
        <dbReference type="EMBL" id="NME97978.1"/>
    </source>
</evidence>
<name>A0A848CS22_ANEAE</name>
<protein>
    <submittedName>
        <fullName evidence="2">Endonuclease</fullName>
    </submittedName>
</protein>
<dbReference type="GO" id="GO:0006506">
    <property type="term" value="P:GPI anchor biosynthetic process"/>
    <property type="evidence" value="ECO:0007669"/>
    <property type="project" value="TreeGrafter"/>
</dbReference>